<gene>
    <name evidence="1" type="ORF">KWAN_70</name>
</gene>
<sequence>MPHVMLDFPDEALHQSRGLLFRLGDITYDLKIESVKEAIEQLADKDFQGQITVKLHRSVHGLGRLIHIEVHALSLEVEPRYVQLIDFSDTVQVHKFERRIILAALRGTLEKLRK</sequence>
<accession>A0A1B2IDV3</accession>
<dbReference type="RefSeq" id="YP_009278675.1">
    <property type="nucleotide sequence ID" value="NC_031010.1"/>
</dbReference>
<protein>
    <submittedName>
        <fullName evidence="1">Uncharacterized protein</fullName>
    </submittedName>
</protein>
<dbReference type="Proteomes" id="UP000202923">
    <property type="component" value="Genome"/>
</dbReference>
<organism evidence="1 2">
    <name type="scientific">Erwinia phage vB_EamM_Kwan</name>
    <dbReference type="NCBI Taxonomy" id="1883374"/>
    <lineage>
        <taxon>Viruses</taxon>
        <taxon>Duplodnaviria</taxon>
        <taxon>Heunggongvirae</taxon>
        <taxon>Uroviricota</taxon>
        <taxon>Caudoviricetes</taxon>
        <taxon>Chimalliviridae</taxon>
        <taxon>Wellingtonvirus</taxon>
        <taxon>Wellingtonvirus wellington</taxon>
    </lineage>
</organism>
<dbReference type="KEGG" id="vg:29061914"/>
<dbReference type="GeneID" id="29061914"/>
<proteinExistence type="predicted"/>
<reference evidence="1 2" key="1">
    <citation type="submission" date="2016-06" db="EMBL/GenBank/DDBJ databases">
        <authorList>
            <person name="Kjaerup R.B."/>
            <person name="Dalgaard T.S."/>
            <person name="Juul-Madsen H.R."/>
        </authorList>
    </citation>
    <scope>NUCLEOTIDE SEQUENCE [LARGE SCALE GENOMIC DNA]</scope>
</reference>
<evidence type="ECO:0000313" key="2">
    <source>
        <dbReference type="Proteomes" id="UP000202923"/>
    </source>
</evidence>
<dbReference type="EMBL" id="KX397369">
    <property type="protein sequence ID" value="ANZ49422.1"/>
    <property type="molecule type" value="Genomic_DNA"/>
</dbReference>
<evidence type="ECO:0000313" key="1">
    <source>
        <dbReference type="EMBL" id="ANZ49422.1"/>
    </source>
</evidence>
<name>A0A1B2IDV3_9CAUD</name>